<keyword evidence="1" id="KW-0479">Metal-binding</keyword>
<keyword evidence="2" id="KW-0456">Lyase</keyword>
<sequence length="243" mass="24526">MRDVVLAASHGTSSPEGRAAVRRLVEAVAAALPVEVVGCHVDVEQPDVPSALGAAARSGEADRAVIVPLLLSAGYHVYVDLAQAAEASPLPTVVTAALGPDPRLVDALADRLREAGHRPTDLVVLAAAGSSDARAVADCSRTADLLGARLDSAVSIGFISSADPALPSAVKEARRLAAGARVVVASYLLAPGFFASLARKSGADLVTAPLLTADSTPAGIVELVVERASLDRSLVDAASIHGA</sequence>
<dbReference type="InterPro" id="IPR050963">
    <property type="entry name" value="Sirohydro_Cobaltochel/CbiX"/>
</dbReference>
<reference evidence="4" key="1">
    <citation type="submission" date="2019-09" db="EMBL/GenBank/DDBJ databases">
        <title>Antimicrobial potential of Antarctic Bacteria.</title>
        <authorList>
            <person name="Benaud N."/>
            <person name="Edwards R.J."/>
            <person name="Ferrari B.C."/>
        </authorList>
    </citation>
    <scope>NUCLEOTIDE SEQUENCE [LARGE SCALE GENOMIC DNA]</scope>
    <source>
        <strain evidence="4">INR9</strain>
    </source>
</reference>
<protein>
    <submittedName>
        <fullName evidence="3">Cobalamin biosynthesis protein CbiX</fullName>
    </submittedName>
</protein>
<dbReference type="GO" id="GO:0016829">
    <property type="term" value="F:lyase activity"/>
    <property type="evidence" value="ECO:0007669"/>
    <property type="project" value="UniProtKB-KW"/>
</dbReference>
<accession>A0A7G6YE29</accession>
<dbReference type="PANTHER" id="PTHR33542:SF5">
    <property type="entry name" value="FERROCHELATASE CHE1"/>
    <property type="match status" value="1"/>
</dbReference>
<evidence type="ECO:0000313" key="4">
    <source>
        <dbReference type="Proteomes" id="UP000515511"/>
    </source>
</evidence>
<organism evidence="3 4">
    <name type="scientific">Leifsonia shinshuensis</name>
    <dbReference type="NCBI Taxonomy" id="150026"/>
    <lineage>
        <taxon>Bacteria</taxon>
        <taxon>Bacillati</taxon>
        <taxon>Actinomycetota</taxon>
        <taxon>Actinomycetes</taxon>
        <taxon>Micrococcales</taxon>
        <taxon>Microbacteriaceae</taxon>
        <taxon>Leifsonia</taxon>
    </lineage>
</organism>
<proteinExistence type="predicted"/>
<dbReference type="InterPro" id="IPR002762">
    <property type="entry name" value="CbiX-like"/>
</dbReference>
<evidence type="ECO:0000256" key="2">
    <source>
        <dbReference type="ARBA" id="ARBA00023239"/>
    </source>
</evidence>
<dbReference type="Pfam" id="PF01903">
    <property type="entry name" value="CbiX"/>
    <property type="match status" value="2"/>
</dbReference>
<evidence type="ECO:0000256" key="1">
    <source>
        <dbReference type="ARBA" id="ARBA00022723"/>
    </source>
</evidence>
<dbReference type="GO" id="GO:0046872">
    <property type="term" value="F:metal ion binding"/>
    <property type="evidence" value="ECO:0007669"/>
    <property type="project" value="UniProtKB-KW"/>
</dbReference>
<dbReference type="RefSeq" id="WP_185276184.1">
    <property type="nucleotide sequence ID" value="NZ_CP043641.1"/>
</dbReference>
<dbReference type="Gene3D" id="3.40.50.1400">
    <property type="match status" value="2"/>
</dbReference>
<dbReference type="PANTHER" id="PTHR33542">
    <property type="entry name" value="SIROHYDROCHLORIN FERROCHELATASE, CHLOROPLASTIC"/>
    <property type="match status" value="1"/>
</dbReference>
<dbReference type="AlphaFoldDB" id="A0A7G6YE29"/>
<dbReference type="KEGG" id="lse:F1C12_17560"/>
<dbReference type="SUPFAM" id="SSF53800">
    <property type="entry name" value="Chelatase"/>
    <property type="match status" value="1"/>
</dbReference>
<dbReference type="CDD" id="cd03416">
    <property type="entry name" value="CbiX_SirB_N"/>
    <property type="match status" value="1"/>
</dbReference>
<name>A0A7G6YE29_9MICO</name>
<gene>
    <name evidence="3" type="ORF">F1C12_17560</name>
</gene>
<evidence type="ECO:0000313" key="3">
    <source>
        <dbReference type="EMBL" id="QNE36744.1"/>
    </source>
</evidence>
<dbReference type="Proteomes" id="UP000515511">
    <property type="component" value="Chromosome"/>
</dbReference>
<dbReference type="EMBL" id="CP043641">
    <property type="protein sequence ID" value="QNE36744.1"/>
    <property type="molecule type" value="Genomic_DNA"/>
</dbReference>